<accession>A0A084VR82</accession>
<dbReference type="EMBL" id="KE525019">
    <property type="protein sequence ID" value="KFB40476.1"/>
    <property type="molecule type" value="Genomic_DNA"/>
</dbReference>
<keyword evidence="4" id="KW-1185">Reference proteome</keyword>
<evidence type="ECO:0000313" key="3">
    <source>
        <dbReference type="EnsemblMetazoa" id="ASIC007963-PA"/>
    </source>
</evidence>
<evidence type="ECO:0000256" key="1">
    <source>
        <dbReference type="SAM" id="MobiDB-lite"/>
    </source>
</evidence>
<dbReference type="VEuPathDB" id="VectorBase:ASIC007963"/>
<sequence>MAKTQTAVAPMCVAPWSTLDCCSVLPSEPAGSCGTSLGGLPFDADQPAAPGRAQEGAQRRFEFVLRLRQHQHQRRMEPVCAVQLPAHQAVRRPIGMMIDPGAAEPSFHVLRPEPVFDDDDDDDGGFPSPDRRMHPALPPPSSGPRQAHTSHMGLVYANGVLVCVRPPLAGVANSHSWRNEADKRTPIDRAVRVPARGTQRTPPWPPRFAAPTRKRWVLMLQHSQPKMETPSSTETVS</sequence>
<dbReference type="EnsemblMetazoa" id="ASIC007963-RA">
    <property type="protein sequence ID" value="ASIC007963-PA"/>
    <property type="gene ID" value="ASIC007963"/>
</dbReference>
<feature type="compositionally biased region" description="Acidic residues" evidence="1">
    <location>
        <begin position="115"/>
        <end position="124"/>
    </location>
</feature>
<evidence type="ECO:0000313" key="2">
    <source>
        <dbReference type="EMBL" id="KFB40476.1"/>
    </source>
</evidence>
<feature type="region of interest" description="Disordered" evidence="1">
    <location>
        <begin position="111"/>
        <end position="148"/>
    </location>
</feature>
<name>A0A084VR82_ANOSI</name>
<dbReference type="EMBL" id="ATLV01015530">
    <property type="status" value="NOT_ANNOTATED_CDS"/>
    <property type="molecule type" value="Genomic_DNA"/>
</dbReference>
<organism evidence="2">
    <name type="scientific">Anopheles sinensis</name>
    <name type="common">Mosquito</name>
    <dbReference type="NCBI Taxonomy" id="74873"/>
    <lineage>
        <taxon>Eukaryota</taxon>
        <taxon>Metazoa</taxon>
        <taxon>Ecdysozoa</taxon>
        <taxon>Arthropoda</taxon>
        <taxon>Hexapoda</taxon>
        <taxon>Insecta</taxon>
        <taxon>Pterygota</taxon>
        <taxon>Neoptera</taxon>
        <taxon>Endopterygota</taxon>
        <taxon>Diptera</taxon>
        <taxon>Nematocera</taxon>
        <taxon>Culicoidea</taxon>
        <taxon>Culicidae</taxon>
        <taxon>Anophelinae</taxon>
        <taxon>Anopheles</taxon>
    </lineage>
</organism>
<dbReference type="Proteomes" id="UP000030765">
    <property type="component" value="Unassembled WGS sequence"/>
</dbReference>
<reference evidence="2 4" key="1">
    <citation type="journal article" date="2014" name="BMC Genomics">
        <title>Genome sequence of Anopheles sinensis provides insight into genetics basis of mosquito competence for malaria parasites.</title>
        <authorList>
            <person name="Zhou D."/>
            <person name="Zhang D."/>
            <person name="Ding G."/>
            <person name="Shi L."/>
            <person name="Hou Q."/>
            <person name="Ye Y."/>
            <person name="Xu Y."/>
            <person name="Zhou H."/>
            <person name="Xiong C."/>
            <person name="Li S."/>
            <person name="Yu J."/>
            <person name="Hong S."/>
            <person name="Yu X."/>
            <person name="Zou P."/>
            <person name="Chen C."/>
            <person name="Chang X."/>
            <person name="Wang W."/>
            <person name="Lv Y."/>
            <person name="Sun Y."/>
            <person name="Ma L."/>
            <person name="Shen B."/>
            <person name="Zhu C."/>
        </authorList>
    </citation>
    <scope>NUCLEOTIDE SEQUENCE [LARGE SCALE GENOMIC DNA]</scope>
</reference>
<dbReference type="AlphaFoldDB" id="A0A084VR82"/>
<gene>
    <name evidence="2" type="ORF">ZHAS_00007963</name>
</gene>
<reference evidence="3" key="2">
    <citation type="submission" date="2020-05" db="UniProtKB">
        <authorList>
            <consortium name="EnsemblMetazoa"/>
        </authorList>
    </citation>
    <scope>IDENTIFICATION</scope>
</reference>
<protein>
    <submittedName>
        <fullName evidence="2 3">Uncharacterized protein</fullName>
    </submittedName>
</protein>
<proteinExistence type="predicted"/>
<evidence type="ECO:0000313" key="4">
    <source>
        <dbReference type="Proteomes" id="UP000030765"/>
    </source>
</evidence>